<dbReference type="InterPro" id="IPR052151">
    <property type="entry name" value="Complex_I_LYR"/>
</dbReference>
<name>K1Q7Z5_MAGGI</name>
<dbReference type="PANTHER" id="PTHR47061">
    <property type="entry name" value="LYR MOTIF-CONTAINING PROTEIN 9"/>
    <property type="match status" value="1"/>
</dbReference>
<comment type="similarity">
    <text evidence="1">Belongs to the complex I LYR family. LYRM9 subfamily.</text>
</comment>
<dbReference type="InterPro" id="IPR008011">
    <property type="entry name" value="Complex1_LYR_dom"/>
</dbReference>
<dbReference type="EMBL" id="JH817025">
    <property type="protein sequence ID" value="EKC27454.1"/>
    <property type="molecule type" value="Genomic_DNA"/>
</dbReference>
<evidence type="ECO:0000313" key="4">
    <source>
        <dbReference type="EMBL" id="EKC27454.1"/>
    </source>
</evidence>
<dbReference type="HOGENOM" id="CLU_183410_0_0_1"/>
<dbReference type="PANTHER" id="PTHR47061:SF1">
    <property type="entry name" value="LYR MOTIF-CONTAINING PROTEIN 9"/>
    <property type="match status" value="1"/>
</dbReference>
<organism evidence="4">
    <name type="scientific">Magallana gigas</name>
    <name type="common">Pacific oyster</name>
    <name type="synonym">Crassostrea gigas</name>
    <dbReference type="NCBI Taxonomy" id="29159"/>
    <lineage>
        <taxon>Eukaryota</taxon>
        <taxon>Metazoa</taxon>
        <taxon>Spiralia</taxon>
        <taxon>Lophotrochozoa</taxon>
        <taxon>Mollusca</taxon>
        <taxon>Bivalvia</taxon>
        <taxon>Autobranchia</taxon>
        <taxon>Pteriomorphia</taxon>
        <taxon>Ostreida</taxon>
        <taxon>Ostreoidea</taxon>
        <taxon>Ostreidae</taxon>
        <taxon>Magallana</taxon>
    </lineage>
</organism>
<dbReference type="CDD" id="cd20269">
    <property type="entry name" value="Complex1_LYR_LYRM9"/>
    <property type="match status" value="1"/>
</dbReference>
<gene>
    <name evidence="4" type="ORF">CGI_10025446</name>
</gene>
<evidence type="ECO:0000256" key="1">
    <source>
        <dbReference type="ARBA" id="ARBA00025757"/>
    </source>
</evidence>
<dbReference type="InParanoid" id="K1Q7Z5"/>
<evidence type="ECO:0000259" key="3">
    <source>
        <dbReference type="Pfam" id="PF05347"/>
    </source>
</evidence>
<dbReference type="Pfam" id="PF05347">
    <property type="entry name" value="Complex1_LYR"/>
    <property type="match status" value="1"/>
</dbReference>
<reference evidence="4" key="1">
    <citation type="journal article" date="2012" name="Nature">
        <title>The oyster genome reveals stress adaptation and complexity of shell formation.</title>
        <authorList>
            <person name="Zhang G."/>
            <person name="Fang X."/>
            <person name="Guo X."/>
            <person name="Li L."/>
            <person name="Luo R."/>
            <person name="Xu F."/>
            <person name="Yang P."/>
            <person name="Zhang L."/>
            <person name="Wang X."/>
            <person name="Qi H."/>
            <person name="Xiong Z."/>
            <person name="Que H."/>
            <person name="Xie Y."/>
            <person name="Holland P.W."/>
            <person name="Paps J."/>
            <person name="Zhu Y."/>
            <person name="Wu F."/>
            <person name="Chen Y."/>
            <person name="Wang J."/>
            <person name="Peng C."/>
            <person name="Meng J."/>
            <person name="Yang L."/>
            <person name="Liu J."/>
            <person name="Wen B."/>
            <person name="Zhang N."/>
            <person name="Huang Z."/>
            <person name="Zhu Q."/>
            <person name="Feng Y."/>
            <person name="Mount A."/>
            <person name="Hedgecock D."/>
            <person name="Xu Z."/>
            <person name="Liu Y."/>
            <person name="Domazet-Loso T."/>
            <person name="Du Y."/>
            <person name="Sun X."/>
            <person name="Zhang S."/>
            <person name="Liu B."/>
            <person name="Cheng P."/>
            <person name="Jiang X."/>
            <person name="Li J."/>
            <person name="Fan D."/>
            <person name="Wang W."/>
            <person name="Fu W."/>
            <person name="Wang T."/>
            <person name="Wang B."/>
            <person name="Zhang J."/>
            <person name="Peng Z."/>
            <person name="Li Y."/>
            <person name="Li N."/>
            <person name="Wang J."/>
            <person name="Chen M."/>
            <person name="He Y."/>
            <person name="Tan F."/>
            <person name="Song X."/>
            <person name="Zheng Q."/>
            <person name="Huang R."/>
            <person name="Yang H."/>
            <person name="Du X."/>
            <person name="Chen L."/>
            <person name="Yang M."/>
            <person name="Gaffney P.M."/>
            <person name="Wang S."/>
            <person name="Luo L."/>
            <person name="She Z."/>
            <person name="Ming Y."/>
            <person name="Huang W."/>
            <person name="Zhang S."/>
            <person name="Huang B."/>
            <person name="Zhang Y."/>
            <person name="Qu T."/>
            <person name="Ni P."/>
            <person name="Miao G."/>
            <person name="Wang J."/>
            <person name="Wang Q."/>
            <person name="Steinberg C.E."/>
            <person name="Wang H."/>
            <person name="Li N."/>
            <person name="Qian L."/>
            <person name="Zhang G."/>
            <person name="Li Y."/>
            <person name="Yang H."/>
            <person name="Liu X."/>
            <person name="Wang J."/>
            <person name="Yin Y."/>
            <person name="Wang J."/>
        </authorList>
    </citation>
    <scope>NUCLEOTIDE SEQUENCE [LARGE SCALE GENOMIC DNA]</scope>
    <source>
        <strain evidence="4">05x7-T-G4-1.051#20</strain>
    </source>
</reference>
<sequence>MTPVQLYRNLLRNVRKLPKESQSHYRHYIRQNFNSHTDETDPERIKQIMSKAIQDMQWLLEKVSQLNTK</sequence>
<feature type="domain" description="Complex 1 LYR protein" evidence="3">
    <location>
        <begin position="3"/>
        <end position="57"/>
    </location>
</feature>
<dbReference type="AlphaFoldDB" id="K1Q7Z5"/>
<proteinExistence type="inferred from homology"/>
<accession>K1Q7Z5</accession>
<evidence type="ECO:0000256" key="2">
    <source>
        <dbReference type="ARBA" id="ARBA00026234"/>
    </source>
</evidence>
<protein>
    <recommendedName>
        <fullName evidence="2">LYR motif-containing protein 9</fullName>
    </recommendedName>
</protein>
<dbReference type="InterPro" id="IPR045291">
    <property type="entry name" value="Complex1_LYR_LYRM9"/>
</dbReference>